<accession>A0AAD1U3I4</accession>
<dbReference type="EMBL" id="CAMPGE010001074">
    <property type="protein sequence ID" value="CAI2359842.1"/>
    <property type="molecule type" value="Genomic_DNA"/>
</dbReference>
<evidence type="ECO:0000313" key="1">
    <source>
        <dbReference type="EMBL" id="CAI2359842.1"/>
    </source>
</evidence>
<name>A0AAD1U3I4_EUPCR</name>
<dbReference type="AlphaFoldDB" id="A0AAD1U3I4"/>
<reference evidence="1" key="1">
    <citation type="submission" date="2023-07" db="EMBL/GenBank/DDBJ databases">
        <authorList>
            <consortium name="AG Swart"/>
            <person name="Singh M."/>
            <person name="Singh A."/>
            <person name="Seah K."/>
            <person name="Emmerich C."/>
        </authorList>
    </citation>
    <scope>NUCLEOTIDE SEQUENCE</scope>
    <source>
        <strain evidence="1">DP1</strain>
    </source>
</reference>
<proteinExistence type="predicted"/>
<keyword evidence="2" id="KW-1185">Reference proteome</keyword>
<comment type="caution">
    <text evidence="1">The sequence shown here is derived from an EMBL/GenBank/DDBJ whole genome shotgun (WGS) entry which is preliminary data.</text>
</comment>
<dbReference type="Proteomes" id="UP001295684">
    <property type="component" value="Unassembled WGS sequence"/>
</dbReference>
<evidence type="ECO:0000313" key="2">
    <source>
        <dbReference type="Proteomes" id="UP001295684"/>
    </source>
</evidence>
<gene>
    <name evidence="1" type="ORF">ECRASSUSDP1_LOCUS1136</name>
</gene>
<sequence length="435" mass="50120">MLLLSLRPKKGPNFQNKASLELRIKKSGPKEFYPDYYRNKPDMEGEAYEAQTKGIYKSIKNAYEMGLISQIPVSEEVANNLPIEDMKNPNRLIEKSFDTFRVSRRFSVDPHNKQHLFGKGLQKEPEPINKQFFDESPFGIQNEVYPTKYVHTKSEPTRLGGGSFQKPPKSTLKTYAGTERKGYMEDRLGATMQAENIAKINFDKSQNFNDFNEKLKNDMNTLSKQELNHSLLSKRQMRGSLTDRTAQDQCNPFKWKGHNDTRKEVVDSKMVIPQERKSSYGNKFFIPGTTMRTRIEANNNPCDKITDIKFTNQSYLKRIPSERATKIVQDMRHKRNLQRNASEIALNSKNLSNIQHTGSSFQNNMTQNRNHLASKLSVQNLGQSTNSPYMYQSNCKNVHTISRRHQMPPQVSNTKPEYVKVYKDGLHYEGTGKIG</sequence>
<organism evidence="1 2">
    <name type="scientific">Euplotes crassus</name>
    <dbReference type="NCBI Taxonomy" id="5936"/>
    <lineage>
        <taxon>Eukaryota</taxon>
        <taxon>Sar</taxon>
        <taxon>Alveolata</taxon>
        <taxon>Ciliophora</taxon>
        <taxon>Intramacronucleata</taxon>
        <taxon>Spirotrichea</taxon>
        <taxon>Hypotrichia</taxon>
        <taxon>Euplotida</taxon>
        <taxon>Euplotidae</taxon>
        <taxon>Moneuplotes</taxon>
    </lineage>
</organism>
<protein>
    <submittedName>
        <fullName evidence="1">Uncharacterized protein</fullName>
    </submittedName>
</protein>